<feature type="domain" description="PPIase FKBP-type" evidence="8">
    <location>
        <begin position="143"/>
        <end position="229"/>
    </location>
</feature>
<protein>
    <recommendedName>
        <fullName evidence="6">Peptidyl-prolyl cis-trans isomerase</fullName>
        <ecNumber evidence="6">5.2.1.8</ecNumber>
    </recommendedName>
</protein>
<keyword evidence="3 5" id="KW-0697">Rotamase</keyword>
<dbReference type="InterPro" id="IPR046357">
    <property type="entry name" value="PPIase_dom_sf"/>
</dbReference>
<keyword evidence="4 5" id="KW-0413">Isomerase</keyword>
<dbReference type="EC" id="5.2.1.8" evidence="6"/>
<evidence type="ECO:0000256" key="3">
    <source>
        <dbReference type="ARBA" id="ARBA00023110"/>
    </source>
</evidence>
<evidence type="ECO:0000256" key="2">
    <source>
        <dbReference type="ARBA" id="ARBA00006577"/>
    </source>
</evidence>
<dbReference type="PROSITE" id="PS50059">
    <property type="entry name" value="FKBP_PPIASE"/>
    <property type="match status" value="1"/>
</dbReference>
<dbReference type="InterPro" id="IPR036944">
    <property type="entry name" value="PPIase_FKBP_N_sf"/>
</dbReference>
<dbReference type="GO" id="GO:0016853">
    <property type="term" value="F:isomerase activity"/>
    <property type="evidence" value="ECO:0007669"/>
    <property type="project" value="UniProtKB-KW"/>
</dbReference>
<dbReference type="Pfam" id="PF01346">
    <property type="entry name" value="FKBP_N"/>
    <property type="match status" value="1"/>
</dbReference>
<dbReference type="PANTHER" id="PTHR43811">
    <property type="entry name" value="FKBP-TYPE PEPTIDYL-PROLYL CIS-TRANS ISOMERASE FKPA"/>
    <property type="match status" value="1"/>
</dbReference>
<evidence type="ECO:0000259" key="8">
    <source>
        <dbReference type="PROSITE" id="PS50059"/>
    </source>
</evidence>
<dbReference type="PROSITE" id="PS51257">
    <property type="entry name" value="PROKAR_LIPOPROTEIN"/>
    <property type="match status" value="1"/>
</dbReference>
<organism evidence="9 10">
    <name type="scientific">Bacterioplanoides pacificum</name>
    <dbReference type="NCBI Taxonomy" id="1171596"/>
    <lineage>
        <taxon>Bacteria</taxon>
        <taxon>Pseudomonadati</taxon>
        <taxon>Pseudomonadota</taxon>
        <taxon>Gammaproteobacteria</taxon>
        <taxon>Oceanospirillales</taxon>
        <taxon>Oceanospirillaceae</taxon>
        <taxon>Bacterioplanoides</taxon>
    </lineage>
</organism>
<keyword evidence="7" id="KW-0175">Coiled coil</keyword>
<accession>A0ABV7VW29</accession>
<evidence type="ECO:0000313" key="10">
    <source>
        <dbReference type="Proteomes" id="UP001595722"/>
    </source>
</evidence>
<comment type="caution">
    <text evidence="9">The sequence shown here is derived from an EMBL/GenBank/DDBJ whole genome shotgun (WGS) entry which is preliminary data.</text>
</comment>
<comment type="catalytic activity">
    <reaction evidence="1 5 6">
        <text>[protein]-peptidylproline (omega=180) = [protein]-peptidylproline (omega=0)</text>
        <dbReference type="Rhea" id="RHEA:16237"/>
        <dbReference type="Rhea" id="RHEA-COMP:10747"/>
        <dbReference type="Rhea" id="RHEA-COMP:10748"/>
        <dbReference type="ChEBI" id="CHEBI:83833"/>
        <dbReference type="ChEBI" id="CHEBI:83834"/>
        <dbReference type="EC" id="5.2.1.8"/>
    </reaction>
</comment>
<dbReference type="Gene3D" id="1.10.287.460">
    <property type="entry name" value="Peptidyl-prolyl cis-trans isomerase, FKBP-type, N-terminal domain"/>
    <property type="match status" value="1"/>
</dbReference>
<sequence length="232" mass="25191">MKLNKFAPVILAGAVLLAGCGQEEKVKLENHIDQASYGVGLNIGRQLSREEVEMNADAIAAGIKDVLSGAEQRVDDEAIEAAFAKVREEQQRKQEALNDAAAKESEEFLTKNAEREEVTVTESGLQYEVLVAGKDGLEKPAATDTVRVHYHGTLTDGTVFDSSVERGEPAQFPVNGVIKGWIEALQMMQPGDKWKLYVPAELAYGARSPSPKIPANSALIFEVELLEVVKQG</sequence>
<name>A0ABV7VW29_9GAMM</name>
<dbReference type="Pfam" id="PF00254">
    <property type="entry name" value="FKBP_C"/>
    <property type="match status" value="1"/>
</dbReference>
<evidence type="ECO:0000256" key="6">
    <source>
        <dbReference type="RuleBase" id="RU003915"/>
    </source>
</evidence>
<gene>
    <name evidence="9" type="ORF">ACFOMG_12565</name>
</gene>
<dbReference type="InterPro" id="IPR000774">
    <property type="entry name" value="PPIase_FKBP_N"/>
</dbReference>
<comment type="similarity">
    <text evidence="2 6">Belongs to the FKBP-type PPIase family.</text>
</comment>
<evidence type="ECO:0000256" key="5">
    <source>
        <dbReference type="PROSITE-ProRule" id="PRU00277"/>
    </source>
</evidence>
<dbReference type="NCBIfam" id="NF008602">
    <property type="entry name" value="PRK11570.1"/>
    <property type="match status" value="1"/>
</dbReference>
<evidence type="ECO:0000313" key="9">
    <source>
        <dbReference type="EMBL" id="MFC3680931.1"/>
    </source>
</evidence>
<evidence type="ECO:0000256" key="1">
    <source>
        <dbReference type="ARBA" id="ARBA00000971"/>
    </source>
</evidence>
<dbReference type="EMBL" id="JBHRYB010000013">
    <property type="protein sequence ID" value="MFC3680931.1"/>
    <property type="molecule type" value="Genomic_DNA"/>
</dbReference>
<keyword evidence="10" id="KW-1185">Reference proteome</keyword>
<dbReference type="Proteomes" id="UP001595722">
    <property type="component" value="Unassembled WGS sequence"/>
</dbReference>
<reference evidence="10" key="1">
    <citation type="journal article" date="2019" name="Int. J. Syst. Evol. Microbiol.">
        <title>The Global Catalogue of Microorganisms (GCM) 10K type strain sequencing project: providing services to taxonomists for standard genome sequencing and annotation.</title>
        <authorList>
            <consortium name="The Broad Institute Genomics Platform"/>
            <consortium name="The Broad Institute Genome Sequencing Center for Infectious Disease"/>
            <person name="Wu L."/>
            <person name="Ma J."/>
        </authorList>
    </citation>
    <scope>NUCLEOTIDE SEQUENCE [LARGE SCALE GENOMIC DNA]</scope>
    <source>
        <strain evidence="10">KCTC 42424</strain>
    </source>
</reference>
<dbReference type="PANTHER" id="PTHR43811:SF23">
    <property type="entry name" value="FKBP-TYPE 22 KDA PEPTIDYL-PROLYL CIS-TRANS ISOMERASE"/>
    <property type="match status" value="1"/>
</dbReference>
<evidence type="ECO:0000256" key="4">
    <source>
        <dbReference type="ARBA" id="ARBA00023235"/>
    </source>
</evidence>
<dbReference type="Gene3D" id="3.10.50.40">
    <property type="match status" value="1"/>
</dbReference>
<dbReference type="InterPro" id="IPR001179">
    <property type="entry name" value="PPIase_FKBP_dom"/>
</dbReference>
<feature type="coiled-coil region" evidence="7">
    <location>
        <begin position="79"/>
        <end position="107"/>
    </location>
</feature>
<proteinExistence type="inferred from homology"/>
<dbReference type="RefSeq" id="WP_376867034.1">
    <property type="nucleotide sequence ID" value="NZ_JBHRYB010000013.1"/>
</dbReference>
<dbReference type="SUPFAM" id="SSF54534">
    <property type="entry name" value="FKBP-like"/>
    <property type="match status" value="1"/>
</dbReference>
<evidence type="ECO:0000256" key="7">
    <source>
        <dbReference type="SAM" id="Coils"/>
    </source>
</evidence>